<feature type="transmembrane region" description="Helical" evidence="9">
    <location>
        <begin position="238"/>
        <end position="260"/>
    </location>
</feature>
<dbReference type="SUPFAM" id="SSF103473">
    <property type="entry name" value="MFS general substrate transporter"/>
    <property type="match status" value="1"/>
</dbReference>
<keyword evidence="12" id="KW-1185">Reference proteome</keyword>
<dbReference type="RefSeq" id="XP_035349313.1">
    <property type="nucleotide sequence ID" value="XM_035493420.1"/>
</dbReference>
<feature type="transmembrane region" description="Helical" evidence="9">
    <location>
        <begin position="281"/>
        <end position="299"/>
    </location>
</feature>
<dbReference type="Gene3D" id="1.20.1720.10">
    <property type="entry name" value="Multidrug resistance protein D"/>
    <property type="match status" value="1"/>
</dbReference>
<evidence type="ECO:0000256" key="8">
    <source>
        <dbReference type="SAM" id="MobiDB-lite"/>
    </source>
</evidence>
<dbReference type="PROSITE" id="PS50850">
    <property type="entry name" value="MFS"/>
    <property type="match status" value="1"/>
</dbReference>
<feature type="transmembrane region" description="Helical" evidence="9">
    <location>
        <begin position="348"/>
        <end position="366"/>
    </location>
</feature>
<evidence type="ECO:0000313" key="11">
    <source>
        <dbReference type="EMBL" id="QKX63139.1"/>
    </source>
</evidence>
<keyword evidence="3" id="KW-0813">Transport</keyword>
<feature type="transmembrane region" description="Helical" evidence="9">
    <location>
        <begin position="55"/>
        <end position="74"/>
    </location>
</feature>
<dbReference type="InterPro" id="IPR036259">
    <property type="entry name" value="MFS_trans_sf"/>
</dbReference>
<organism evidence="11 12">
    <name type="scientific">Talaromyces rugulosus</name>
    <name type="common">Penicillium rugulosum</name>
    <dbReference type="NCBI Taxonomy" id="121627"/>
    <lineage>
        <taxon>Eukaryota</taxon>
        <taxon>Fungi</taxon>
        <taxon>Dikarya</taxon>
        <taxon>Ascomycota</taxon>
        <taxon>Pezizomycotina</taxon>
        <taxon>Eurotiomycetes</taxon>
        <taxon>Eurotiomycetidae</taxon>
        <taxon>Eurotiales</taxon>
        <taxon>Trichocomaceae</taxon>
        <taxon>Talaromyces</taxon>
        <taxon>Talaromyces sect. Islandici</taxon>
    </lineage>
</organism>
<feature type="region of interest" description="Disordered" evidence="8">
    <location>
        <begin position="520"/>
        <end position="556"/>
    </location>
</feature>
<dbReference type="EMBL" id="CP055902">
    <property type="protein sequence ID" value="QKX63139.1"/>
    <property type="molecule type" value="Genomic_DNA"/>
</dbReference>
<evidence type="ECO:0000256" key="5">
    <source>
        <dbReference type="ARBA" id="ARBA00022989"/>
    </source>
</evidence>
<feature type="transmembrane region" description="Helical" evidence="9">
    <location>
        <begin position="372"/>
        <end position="394"/>
    </location>
</feature>
<dbReference type="PRINTS" id="PR01036">
    <property type="entry name" value="TCRTETB"/>
</dbReference>
<evidence type="ECO:0000313" key="12">
    <source>
        <dbReference type="Proteomes" id="UP000509510"/>
    </source>
</evidence>
<reference evidence="12" key="1">
    <citation type="submission" date="2020-06" db="EMBL/GenBank/DDBJ databases">
        <title>A chromosome-scale genome assembly of Talaromyces rugulosus W13939.</title>
        <authorList>
            <person name="Wang B."/>
            <person name="Guo L."/>
            <person name="Ye K."/>
            <person name="Wang L."/>
        </authorList>
    </citation>
    <scope>NUCLEOTIDE SEQUENCE [LARGE SCALE GENOMIC DNA]</scope>
    <source>
        <strain evidence="12">W13939</strain>
    </source>
</reference>
<dbReference type="KEGG" id="trg:TRUGW13939_10308"/>
<dbReference type="PANTHER" id="PTHR23501">
    <property type="entry name" value="MAJOR FACILITATOR SUPERFAMILY"/>
    <property type="match status" value="1"/>
</dbReference>
<comment type="similarity">
    <text evidence="2">Belongs to the major facilitator superfamily.</text>
</comment>
<dbReference type="InterPro" id="IPR011701">
    <property type="entry name" value="MFS"/>
</dbReference>
<evidence type="ECO:0000256" key="4">
    <source>
        <dbReference type="ARBA" id="ARBA00022692"/>
    </source>
</evidence>
<proteinExistence type="inferred from homology"/>
<evidence type="ECO:0000256" key="1">
    <source>
        <dbReference type="ARBA" id="ARBA00004141"/>
    </source>
</evidence>
<keyword evidence="5 9" id="KW-1133">Transmembrane helix</keyword>
<comment type="subcellular location">
    <subcellularLocation>
        <location evidence="1">Membrane</location>
        <topology evidence="1">Multi-pass membrane protein</topology>
    </subcellularLocation>
</comment>
<dbReference type="GeneID" id="55997788"/>
<evidence type="ECO:0000256" key="9">
    <source>
        <dbReference type="SAM" id="Phobius"/>
    </source>
</evidence>
<dbReference type="InterPro" id="IPR020846">
    <property type="entry name" value="MFS_dom"/>
</dbReference>
<feature type="transmembrane region" description="Helical" evidence="9">
    <location>
        <begin position="319"/>
        <end position="339"/>
    </location>
</feature>
<accession>A0A7H8R9N9</accession>
<dbReference type="OrthoDB" id="10021397at2759"/>
<dbReference type="PANTHER" id="PTHR23501:SF187">
    <property type="entry name" value="MAJOR FACILITATOR SUPERFAMILY (MFS) PROFILE DOMAIN-CONTAINING PROTEIN"/>
    <property type="match status" value="1"/>
</dbReference>
<keyword evidence="6 9" id="KW-0472">Membrane</keyword>
<keyword evidence="7" id="KW-0325">Glycoprotein</keyword>
<feature type="transmembrane region" description="Helical" evidence="9">
    <location>
        <begin position="143"/>
        <end position="161"/>
    </location>
</feature>
<evidence type="ECO:0000256" key="2">
    <source>
        <dbReference type="ARBA" id="ARBA00008335"/>
    </source>
</evidence>
<keyword evidence="4 9" id="KW-0812">Transmembrane</keyword>
<dbReference type="GO" id="GO:0022857">
    <property type="term" value="F:transmembrane transporter activity"/>
    <property type="evidence" value="ECO:0007669"/>
    <property type="project" value="InterPro"/>
</dbReference>
<dbReference type="CDD" id="cd17502">
    <property type="entry name" value="MFS_Azr1_MDR_like"/>
    <property type="match status" value="1"/>
</dbReference>
<gene>
    <name evidence="11" type="ORF">TRUGW13939_10308</name>
</gene>
<feature type="domain" description="Major facilitator superfamily (MFS) profile" evidence="10">
    <location>
        <begin position="20"/>
        <end position="512"/>
    </location>
</feature>
<evidence type="ECO:0000256" key="6">
    <source>
        <dbReference type="ARBA" id="ARBA00023136"/>
    </source>
</evidence>
<name>A0A7H8R9N9_TALRU</name>
<feature type="transmembrane region" description="Helical" evidence="9">
    <location>
        <begin position="86"/>
        <end position="104"/>
    </location>
</feature>
<feature type="transmembrane region" description="Helical" evidence="9">
    <location>
        <begin position="17"/>
        <end position="35"/>
    </location>
</feature>
<dbReference type="AlphaFoldDB" id="A0A7H8R9N9"/>
<evidence type="ECO:0000256" key="3">
    <source>
        <dbReference type="ARBA" id="ARBA00022448"/>
    </source>
</evidence>
<sequence>MAEAEAETGSSSRGWRFWAIFPPLCIATMLTALESTITSTSLPIITQDLNSGDNYVWIMNGYLLTSTVFIPFYGQFSMVVGRRWPAMFAVAIFTLGSGISGGANNTRTLIAGRLVQGLGGAGISTMANLIISDLVSVRERGSYQGILFAVFGIGIAIGPILGGVISQTGHWRWVFWLNLPLGGLTLIMQFFFLRIEAKEKQSFRERIKTIDWIGNGLLLASVLAILIALSWADTRYPWSSWHILVPLLVGFAGIALFHVYEASRFCVAPTIPPRLFGTRTSAFGLANTFLSSILVYWQVYFLPLYFEGVHLASPRRAGVLLLPTVLIGGPFAIMAGVALSRWGRYKPIHVFGFVFLTLGTGLYIYLGPSSSLAPAIVFQIIAGAGGGVLLTSILPSIQAALPQSDVAPATATWSYLRQFGGVWGIAIPGAIFNSRFAVHAGHQITSGPVRDALSGGSAYAHVDNTFIASLPVQTQIQVINTYSATMKNVWEVCLAFCALPLLLSLLEKEISLRTTVESDYQLKGSQPVSDPERSSGSGSLVPAEKEQVEKTQETAE</sequence>
<feature type="transmembrane region" description="Helical" evidence="9">
    <location>
        <begin position="212"/>
        <end position="232"/>
    </location>
</feature>
<feature type="transmembrane region" description="Helical" evidence="9">
    <location>
        <begin position="173"/>
        <end position="192"/>
    </location>
</feature>
<evidence type="ECO:0000256" key="7">
    <source>
        <dbReference type="ARBA" id="ARBA00023180"/>
    </source>
</evidence>
<dbReference type="Proteomes" id="UP000509510">
    <property type="component" value="Chromosome V"/>
</dbReference>
<dbReference type="GO" id="GO:0005886">
    <property type="term" value="C:plasma membrane"/>
    <property type="evidence" value="ECO:0007669"/>
    <property type="project" value="TreeGrafter"/>
</dbReference>
<dbReference type="Gene3D" id="1.20.1250.20">
    <property type="entry name" value="MFS general substrate transporter like domains"/>
    <property type="match status" value="1"/>
</dbReference>
<protein>
    <recommendedName>
        <fullName evidence="10">Major facilitator superfamily (MFS) profile domain-containing protein</fullName>
    </recommendedName>
</protein>
<evidence type="ECO:0000259" key="10">
    <source>
        <dbReference type="PROSITE" id="PS50850"/>
    </source>
</evidence>
<feature type="compositionally biased region" description="Basic and acidic residues" evidence="8">
    <location>
        <begin position="543"/>
        <end position="556"/>
    </location>
</feature>
<feature type="compositionally biased region" description="Polar residues" evidence="8">
    <location>
        <begin position="520"/>
        <end position="538"/>
    </location>
</feature>
<dbReference type="Pfam" id="PF07690">
    <property type="entry name" value="MFS_1"/>
    <property type="match status" value="1"/>
</dbReference>